<reference evidence="1 2" key="1">
    <citation type="submission" date="2015-12" db="EMBL/GenBank/DDBJ databases">
        <title>Genome sequence of Mucilaginibacter gotjawali.</title>
        <authorList>
            <person name="Lee J.S."/>
            <person name="Lee K.C."/>
            <person name="Kim K.K."/>
            <person name="Lee B.W."/>
        </authorList>
    </citation>
    <scope>NUCLEOTIDE SEQUENCE [LARGE SCALE GENOMIC DNA]</scope>
    <source>
        <strain evidence="1 2">SA3-7</strain>
    </source>
</reference>
<name>A0A120MYZ7_9SPHI</name>
<protein>
    <submittedName>
        <fullName evidence="1">Uncharacterized protein</fullName>
    </submittedName>
</protein>
<organism evidence="1 2">
    <name type="scientific">Mucilaginibacter gotjawali</name>
    <dbReference type="NCBI Taxonomy" id="1550579"/>
    <lineage>
        <taxon>Bacteria</taxon>
        <taxon>Pseudomonadati</taxon>
        <taxon>Bacteroidota</taxon>
        <taxon>Sphingobacteriia</taxon>
        <taxon>Sphingobacteriales</taxon>
        <taxon>Sphingobacteriaceae</taxon>
        <taxon>Mucilaginibacter</taxon>
    </lineage>
</organism>
<dbReference type="OrthoDB" id="1523880at2"/>
<dbReference type="RefSeq" id="WP_096352227.1">
    <property type="nucleotide sequence ID" value="NZ_AP017313.1"/>
</dbReference>
<evidence type="ECO:0000313" key="2">
    <source>
        <dbReference type="Proteomes" id="UP000218263"/>
    </source>
</evidence>
<dbReference type="KEGG" id="mgot:MgSA37_02501"/>
<dbReference type="EMBL" id="AP017313">
    <property type="protein sequence ID" value="BAU54326.1"/>
    <property type="molecule type" value="Genomic_DNA"/>
</dbReference>
<evidence type="ECO:0000313" key="1">
    <source>
        <dbReference type="EMBL" id="BAU54326.1"/>
    </source>
</evidence>
<keyword evidence="2" id="KW-1185">Reference proteome</keyword>
<proteinExistence type="predicted"/>
<sequence>MNNLFNLNRFGRLFVKHTVENYKSYLMSLTVLMGVMILGGSFLIYMIEAPMDKGLQTALFSIILLLAGTIFTSTIFSGYGDKKKAVALLTLPASHFEKFLVAWIYSFLLFIILYTTGFSLVVSFAINVKHFPGHQDEVINFFKTPVCEMYVLYALMHAVAFYGAIFFDKLHFIKTAFLFFISVGLLISVNKILLSGFIPKPVDITVPFGDLRIQSNQRTFEINISHQDYWMITIIAVLAVIFWIAAYYRLKEKQV</sequence>
<dbReference type="AlphaFoldDB" id="A0A120MYZ7"/>
<accession>A0A120MYZ7</accession>
<gene>
    <name evidence="1" type="ORF">MgSA37_02501</name>
</gene>
<dbReference type="Proteomes" id="UP000218263">
    <property type="component" value="Chromosome"/>
</dbReference>